<gene>
    <name evidence="1" type="primary">Dsim\GD27155</name>
    <name evidence="1" type="ORF">Dsimw501_GD27155</name>
</gene>
<reference evidence="1" key="2">
    <citation type="submission" date="2014-06" db="EMBL/GenBank/DDBJ databases">
        <authorList>
            <person name="Hu T."/>
            <person name="Eisen M.B."/>
            <person name="Thornton K.R."/>
            <person name="Andolfatto P."/>
        </authorList>
    </citation>
    <scope>NUCLEOTIDE SEQUENCE</scope>
    <source>
        <strain evidence="1">W501</strain>
    </source>
</reference>
<dbReference type="Proteomes" id="UP000035880">
    <property type="component" value="Chromosome 2R"/>
</dbReference>
<sequence>MGRRLETSVHIRSSTGCKHVLGGQLPPNHFPANFPIYQASICPAAMQIGHAFRITKNYTFIKFRVSPWKWGNQEVENGRLLPTDADKAKGKRGPYFGIMV</sequence>
<dbReference type="AlphaFoldDB" id="A0A0J9REH1"/>
<accession>A0A0J9REH1</accession>
<evidence type="ECO:0000313" key="1">
    <source>
        <dbReference type="EMBL" id="KMY94326.1"/>
    </source>
</evidence>
<reference evidence="1" key="3">
    <citation type="submission" date="2015-04" db="EMBL/GenBank/DDBJ databases">
        <authorList>
            <consortium name="FlyBase"/>
        </authorList>
    </citation>
    <scope>NUCLEOTIDE SEQUENCE</scope>
    <source>
        <strain evidence="1">W501</strain>
    </source>
</reference>
<proteinExistence type="predicted"/>
<organism evidence="1">
    <name type="scientific">Drosophila simulans</name>
    <name type="common">Fruit fly</name>
    <dbReference type="NCBI Taxonomy" id="7240"/>
    <lineage>
        <taxon>Eukaryota</taxon>
        <taxon>Metazoa</taxon>
        <taxon>Ecdysozoa</taxon>
        <taxon>Arthropoda</taxon>
        <taxon>Hexapoda</taxon>
        <taxon>Insecta</taxon>
        <taxon>Pterygota</taxon>
        <taxon>Neoptera</taxon>
        <taxon>Endopterygota</taxon>
        <taxon>Diptera</taxon>
        <taxon>Brachycera</taxon>
        <taxon>Muscomorpha</taxon>
        <taxon>Ephydroidea</taxon>
        <taxon>Drosophilidae</taxon>
        <taxon>Drosophila</taxon>
        <taxon>Sophophora</taxon>
    </lineage>
</organism>
<dbReference type="Bgee" id="FBgn0268445">
    <property type="expression patterns" value="Expressed in multicellular organism and 1 other cell type or tissue"/>
</dbReference>
<reference evidence="1" key="1">
    <citation type="journal article" date="2013" name="Genome Res.">
        <title>A second-generation assembly of the Drosophila simulans genome provides new insights into patterns of lineage-specific divergence.</title>
        <authorList>
            <person name="Hu T.T."/>
            <person name="Eisen M.B."/>
            <person name="Thornton K.R."/>
            <person name="Andolfatto P."/>
        </authorList>
    </citation>
    <scope>NUCLEOTIDE SEQUENCE [LARGE SCALE GENOMIC DNA]</scope>
    <source>
        <strain evidence="1">W501</strain>
    </source>
</reference>
<protein>
    <submittedName>
        <fullName evidence="1">Uncharacterized protein</fullName>
    </submittedName>
</protein>
<name>A0A0J9REH1_DROSI</name>
<dbReference type="KEGG" id="dsi:Dsimw501_GD27155"/>
<dbReference type="EMBL" id="CM002911">
    <property type="protein sequence ID" value="KMY94326.1"/>
    <property type="molecule type" value="Genomic_DNA"/>
</dbReference>